<reference evidence="6 7" key="1">
    <citation type="submission" date="2019-07" db="EMBL/GenBank/DDBJ databases">
        <title>Tepidimonas fonticaldi AT-A2 draft genome.</title>
        <authorList>
            <person name="Da Costa M.S."/>
            <person name="Froufe H.J.C."/>
            <person name="Egas C."/>
            <person name="Albuquerque L."/>
        </authorList>
    </citation>
    <scope>NUCLEOTIDE SEQUENCE [LARGE SCALE GENOMIC DNA]</scope>
    <source>
        <strain evidence="6 7">AT-A2</strain>
    </source>
</reference>
<sequence>MGHTLGHTEVTEGTRPPTAGPPWLRYAARMHTPRNAFKQALAAGQPQIGLWLGLADPYSAELLASVGYDWLLIDGEHAPNDVRRTLAQLQAIASGSAALPPGRAVPHPVVRVPIGTGDVGTTLIKQYLDIGVQTLLVPMVDTPEQAAQVVRAALYPPQGVRGMGSALARASRWQDYPAYVHEANEQICVLVQAETVQALHHLDAIAATPGVDGVFIGPADLSASMGHPGHPDHPEVQAAIAQGIARIRAAGKAAGIIAPPPEAARRWLQAGACFVAVGVDALLLKAAAAAALAPFRT</sequence>
<dbReference type="InterPro" id="IPR015813">
    <property type="entry name" value="Pyrv/PenolPyrv_kinase-like_dom"/>
</dbReference>
<dbReference type="FunFam" id="3.20.20.60:FF:000004">
    <property type="entry name" value="5-keto-4-deoxy-D-glucarate aldolase"/>
    <property type="match status" value="1"/>
</dbReference>
<dbReference type="InterPro" id="IPR040442">
    <property type="entry name" value="Pyrv_kinase-like_dom_sf"/>
</dbReference>
<evidence type="ECO:0000313" key="6">
    <source>
        <dbReference type="EMBL" id="TSE35581.1"/>
    </source>
</evidence>
<dbReference type="EC" id="4.1.3.39" evidence="6"/>
<evidence type="ECO:0000256" key="2">
    <source>
        <dbReference type="ARBA" id="ARBA00022723"/>
    </source>
</evidence>
<gene>
    <name evidence="6" type="primary">bphF</name>
    <name evidence="6" type="ORF">Tfont_02248</name>
</gene>
<name>A0A554XIB6_9BURK</name>
<dbReference type="GO" id="GO:0008701">
    <property type="term" value="F:4-hydroxy-2-oxovalerate aldolase activity"/>
    <property type="evidence" value="ECO:0007669"/>
    <property type="project" value="UniProtKB-EC"/>
</dbReference>
<comment type="caution">
    <text evidence="6">The sequence shown here is derived from an EMBL/GenBank/DDBJ whole genome shotgun (WGS) entry which is preliminary data.</text>
</comment>
<dbReference type="InterPro" id="IPR005000">
    <property type="entry name" value="Aldolase/citrate-lyase_domain"/>
</dbReference>
<dbReference type="AlphaFoldDB" id="A0A554XIB6"/>
<dbReference type="Proteomes" id="UP000316388">
    <property type="component" value="Unassembled WGS sequence"/>
</dbReference>
<dbReference type="GO" id="GO:0016832">
    <property type="term" value="F:aldehyde-lyase activity"/>
    <property type="evidence" value="ECO:0007669"/>
    <property type="project" value="TreeGrafter"/>
</dbReference>
<evidence type="ECO:0000256" key="4">
    <source>
        <dbReference type="SAM" id="MobiDB-lite"/>
    </source>
</evidence>
<organism evidence="6 7">
    <name type="scientific">Tepidimonas fonticaldi</name>
    <dbReference type="NCBI Taxonomy" id="1101373"/>
    <lineage>
        <taxon>Bacteria</taxon>
        <taxon>Pseudomonadati</taxon>
        <taxon>Pseudomonadota</taxon>
        <taxon>Betaproteobacteria</taxon>
        <taxon>Burkholderiales</taxon>
        <taxon>Tepidimonas</taxon>
    </lineage>
</organism>
<evidence type="ECO:0000256" key="3">
    <source>
        <dbReference type="ARBA" id="ARBA00023239"/>
    </source>
</evidence>
<dbReference type="EMBL" id="VJOO01000025">
    <property type="protein sequence ID" value="TSE35581.1"/>
    <property type="molecule type" value="Genomic_DNA"/>
</dbReference>
<evidence type="ECO:0000259" key="5">
    <source>
        <dbReference type="Pfam" id="PF03328"/>
    </source>
</evidence>
<dbReference type="GO" id="GO:0005737">
    <property type="term" value="C:cytoplasm"/>
    <property type="evidence" value="ECO:0007669"/>
    <property type="project" value="TreeGrafter"/>
</dbReference>
<dbReference type="GO" id="GO:0046872">
    <property type="term" value="F:metal ion binding"/>
    <property type="evidence" value="ECO:0007669"/>
    <property type="project" value="UniProtKB-KW"/>
</dbReference>
<accession>A0A554XIB6</accession>
<dbReference type="Gene3D" id="3.20.20.60">
    <property type="entry name" value="Phosphoenolpyruvate-binding domains"/>
    <property type="match status" value="1"/>
</dbReference>
<dbReference type="InterPro" id="IPR050251">
    <property type="entry name" value="HpcH-HpaI_aldolase"/>
</dbReference>
<comment type="similarity">
    <text evidence="1">Belongs to the HpcH/HpaI aldolase family.</text>
</comment>
<keyword evidence="2" id="KW-0479">Metal-binding</keyword>
<dbReference type="PANTHER" id="PTHR30502">
    <property type="entry name" value="2-KETO-3-DEOXY-L-RHAMNONATE ALDOLASE"/>
    <property type="match status" value="1"/>
</dbReference>
<evidence type="ECO:0000313" key="7">
    <source>
        <dbReference type="Proteomes" id="UP000316388"/>
    </source>
</evidence>
<dbReference type="Pfam" id="PF03328">
    <property type="entry name" value="HpcH_HpaI"/>
    <property type="match status" value="1"/>
</dbReference>
<feature type="domain" description="HpcH/HpaI aldolase/citrate lyase" evidence="5">
    <location>
        <begin position="47"/>
        <end position="284"/>
    </location>
</feature>
<keyword evidence="3 6" id="KW-0456">Lyase</keyword>
<evidence type="ECO:0000256" key="1">
    <source>
        <dbReference type="ARBA" id="ARBA00005568"/>
    </source>
</evidence>
<proteinExistence type="inferred from homology"/>
<dbReference type="SUPFAM" id="SSF51621">
    <property type="entry name" value="Phosphoenolpyruvate/pyruvate domain"/>
    <property type="match status" value="1"/>
</dbReference>
<feature type="region of interest" description="Disordered" evidence="4">
    <location>
        <begin position="1"/>
        <end position="22"/>
    </location>
</feature>
<dbReference type="PANTHER" id="PTHR30502:SF0">
    <property type="entry name" value="PHOSPHOENOLPYRUVATE CARBOXYLASE FAMILY PROTEIN"/>
    <property type="match status" value="1"/>
</dbReference>
<protein>
    <submittedName>
        <fullName evidence="6">4-hydroxy-2-oxovalerate aldolase</fullName>
        <ecNumber evidence="6">4.1.3.39</ecNumber>
    </submittedName>
</protein>